<accession>A0A0K0FEW1</accession>
<evidence type="ECO:0000313" key="1">
    <source>
        <dbReference type="Proteomes" id="UP000035680"/>
    </source>
</evidence>
<organism evidence="1 2">
    <name type="scientific">Strongyloides venezuelensis</name>
    <name type="common">Threadworm</name>
    <dbReference type="NCBI Taxonomy" id="75913"/>
    <lineage>
        <taxon>Eukaryota</taxon>
        <taxon>Metazoa</taxon>
        <taxon>Ecdysozoa</taxon>
        <taxon>Nematoda</taxon>
        <taxon>Chromadorea</taxon>
        <taxon>Rhabditida</taxon>
        <taxon>Tylenchina</taxon>
        <taxon>Panagrolaimomorpha</taxon>
        <taxon>Strongyloidoidea</taxon>
        <taxon>Strongyloididae</taxon>
        <taxon>Strongyloides</taxon>
    </lineage>
</organism>
<reference evidence="2" key="2">
    <citation type="submission" date="2015-08" db="UniProtKB">
        <authorList>
            <consortium name="WormBaseParasite"/>
        </authorList>
    </citation>
    <scope>IDENTIFICATION</scope>
</reference>
<dbReference type="Gene3D" id="1.20.120.1100">
    <property type="match status" value="1"/>
</dbReference>
<proteinExistence type="predicted"/>
<dbReference type="Proteomes" id="UP000035680">
    <property type="component" value="Unassembled WGS sequence"/>
</dbReference>
<protein>
    <submittedName>
        <fullName evidence="2">Opaque-phase-specific protein OP4</fullName>
    </submittedName>
</protein>
<keyword evidence="1" id="KW-1185">Reference proteome</keyword>
<dbReference type="WBParaSite" id="SVE_0740000.1">
    <property type="protein sequence ID" value="SVE_0740000.1"/>
    <property type="gene ID" value="SVE_0740000"/>
</dbReference>
<evidence type="ECO:0000313" key="2">
    <source>
        <dbReference type="WBParaSite" id="SVE_0740000.1"/>
    </source>
</evidence>
<name>A0A0K0FEW1_STRVS</name>
<sequence length="264" mass="29615">MLTFLCILNGQESNILTTISSINIEYVGKLLNNSALPYNDPSEVIIQNALDALKVLKNIGEFIMTGTQNLINSIPEEIKNSISNITSELSSNNFKEGLQSLYLITSNVTTQNGSVDYQKIASEWILQNPNLNTKITSLIQLLDNKIKTLPSTYQNYISNWTQTHPDVIQQISEGKLNEDQLNEITKESLVEFMAIPEDDRRAFNSIVPGLGTLFVDPTFLDKIKTAINSPTKESLKENLTEISKFIFSRIFNFMDTPTTTLSPQ</sequence>
<dbReference type="AlphaFoldDB" id="A0A0K0FEW1"/>
<reference evidence="1" key="1">
    <citation type="submission" date="2014-07" db="EMBL/GenBank/DDBJ databases">
        <authorList>
            <person name="Martin A.A"/>
            <person name="De Silva N."/>
        </authorList>
    </citation>
    <scope>NUCLEOTIDE SEQUENCE</scope>
</reference>